<sequence>MSFTRNKKVEVKDVPVLSSKCLQIVYVKVSYSDDPSKVYRGFSVKREDGNYNMLTATNISKKIQFTDASLRKGICGVSLVLGSQEHAVPVGCNNLTVQMLEDADVTIVRPTKGAPWCDVNDSWYVLFCDDETLVEVDVDGNSHETKAKVVHELSSGKVYGDGIPLVTPYKCSDDPVAVVPDVPDADPVPVPAPDAIDDSFTDLFGEDEHMAIFEEEDDDVEFESAFDSAFHQNVVVPTRPLHDAYSFLPPPQTGMSEEEMEEALEKALRHACSNGDEW</sequence>
<reference evidence="1" key="1">
    <citation type="submission" date="2020-04" db="EMBL/GenBank/DDBJ databases">
        <authorList>
            <person name="Chiriac C."/>
            <person name="Salcher M."/>
            <person name="Ghai R."/>
            <person name="Kavagutti S V."/>
        </authorList>
    </citation>
    <scope>NUCLEOTIDE SEQUENCE</scope>
</reference>
<evidence type="ECO:0000313" key="1">
    <source>
        <dbReference type="EMBL" id="CAB4159957.1"/>
    </source>
</evidence>
<gene>
    <name evidence="1" type="ORF">UFOVP724_27</name>
</gene>
<dbReference type="EMBL" id="LR796696">
    <property type="protein sequence ID" value="CAB4159957.1"/>
    <property type="molecule type" value="Genomic_DNA"/>
</dbReference>
<protein>
    <submittedName>
        <fullName evidence="1">Uncharacterized protein</fullName>
    </submittedName>
</protein>
<accession>A0A6J5NM09</accession>
<name>A0A6J5NM09_9CAUD</name>
<proteinExistence type="predicted"/>
<organism evidence="1">
    <name type="scientific">uncultured Caudovirales phage</name>
    <dbReference type="NCBI Taxonomy" id="2100421"/>
    <lineage>
        <taxon>Viruses</taxon>
        <taxon>Duplodnaviria</taxon>
        <taxon>Heunggongvirae</taxon>
        <taxon>Uroviricota</taxon>
        <taxon>Caudoviricetes</taxon>
        <taxon>Peduoviridae</taxon>
        <taxon>Maltschvirus</taxon>
        <taxon>Maltschvirus maltsch</taxon>
    </lineage>
</organism>